<comment type="caution">
    <text evidence="1">The sequence shown here is derived from an EMBL/GenBank/DDBJ whole genome shotgun (WGS) entry which is preliminary data.</text>
</comment>
<organism evidence="1 2">
    <name type="scientific">Nephila pilipes</name>
    <name type="common">Giant wood spider</name>
    <name type="synonym">Nephila maculata</name>
    <dbReference type="NCBI Taxonomy" id="299642"/>
    <lineage>
        <taxon>Eukaryota</taxon>
        <taxon>Metazoa</taxon>
        <taxon>Ecdysozoa</taxon>
        <taxon>Arthropoda</taxon>
        <taxon>Chelicerata</taxon>
        <taxon>Arachnida</taxon>
        <taxon>Araneae</taxon>
        <taxon>Araneomorphae</taxon>
        <taxon>Entelegynae</taxon>
        <taxon>Araneoidea</taxon>
        <taxon>Nephilidae</taxon>
        <taxon>Nephila</taxon>
    </lineage>
</organism>
<reference evidence="1" key="1">
    <citation type="submission" date="2020-08" db="EMBL/GenBank/DDBJ databases">
        <title>Multicomponent nature underlies the extraordinary mechanical properties of spider dragline silk.</title>
        <authorList>
            <person name="Kono N."/>
            <person name="Nakamura H."/>
            <person name="Mori M."/>
            <person name="Yoshida Y."/>
            <person name="Ohtoshi R."/>
            <person name="Malay A.D."/>
            <person name="Moran D.A.P."/>
            <person name="Tomita M."/>
            <person name="Numata K."/>
            <person name="Arakawa K."/>
        </authorList>
    </citation>
    <scope>NUCLEOTIDE SEQUENCE</scope>
</reference>
<dbReference type="AlphaFoldDB" id="A0A8X6NED4"/>
<gene>
    <name evidence="1" type="ORF">NPIL_524701</name>
</gene>
<dbReference type="Proteomes" id="UP000887013">
    <property type="component" value="Unassembled WGS sequence"/>
</dbReference>
<accession>A0A8X6NED4</accession>
<proteinExistence type="predicted"/>
<evidence type="ECO:0000313" key="1">
    <source>
        <dbReference type="EMBL" id="GFT10565.1"/>
    </source>
</evidence>
<dbReference type="EMBL" id="BMAW01103738">
    <property type="protein sequence ID" value="GFT10565.1"/>
    <property type="molecule type" value="Genomic_DNA"/>
</dbReference>
<name>A0A8X6NED4_NEPPI</name>
<keyword evidence="2" id="KW-1185">Reference proteome</keyword>
<sequence length="98" mass="11184">MNHDAVITSSVHGSSDIHQITGCASYFPSHYFDVYNGSLTNPTGVSYTSDWILPLKKWSRHEKSGDPEKVDPDQQGRSLVCQMWWGYELLHCNVKVWL</sequence>
<evidence type="ECO:0000313" key="2">
    <source>
        <dbReference type="Proteomes" id="UP000887013"/>
    </source>
</evidence>
<protein>
    <submittedName>
        <fullName evidence="1">Uncharacterized protein</fullName>
    </submittedName>
</protein>